<dbReference type="AlphaFoldDB" id="A0A842JJF1"/>
<dbReference type="EMBL" id="JACMSE010000015">
    <property type="protein sequence ID" value="MBC2890601.1"/>
    <property type="molecule type" value="Genomic_DNA"/>
</dbReference>
<name>A0A842JJF1_9ACTN</name>
<evidence type="ECO:0000256" key="2">
    <source>
        <dbReference type="ARBA" id="ARBA00022806"/>
    </source>
</evidence>
<gene>
    <name evidence="5" type="ORF">H7313_14800</name>
</gene>
<sequence>MPYRMETADNADAALRAASSIAAKLVREGAVPVVLVSAPAAAARVRRVLARSSAALGVRVETFSAWVADRWELFGDGRRIVEPAERTLLVRRALEAAGEGGLHATPGTVDLVAALARDALPQLVRACDEREADLSAGERATLAALARYAEELRARGRCELSEAAEALSRALPAPPPLVALGFDELGCAEEHLLQALSERAPVVRVDDGCLAPDGDPARAPELQALLKRLFKPADGKALAPTGAVRFLLPAGRYAAPALVARAAADAALAERAAADAQGRDPLPVCVTCREPASAFEDAADCLARRGVSSAAAARATFAQTGFGRAFLALVGFACGGEWRVSQASDFALSPFSGVPQRTAYALDAAWRGDRTVDRARIASDLRAASEVASVALVALSGGDVGGALDALEGHLLRRADLDAAYRAEQLAACGCVRRFAAACARTATPLVDALPLLERASVTAGAREDACVPGASGAAGREPAVLFMGLDDAAERPPCSCAVLFACDLVATAYPVRPVENGGTLLMEKLGLCAPADALAASRRRFFRALSSARDAVVCERPLNTVDADDAYPAVAFEELLDCYRADPTRTDDLDRATGLPAALAPFAETAGEDALHENLAPGCDPSDAEAWDVPASGEVSPAARSLVMLPGAGAANATGAALPALSPSAIESYLECPCKWFSLRRLRLSEPDAGFGPLEMGSFSHGVLKSFYEHFIEAGHAKVAPENLPDAQELLRETFARHLAFQPELKRNRNPLVPRTAFERAETHDLERRLAAYLERESALLPGFAPVRFELDFGGAEPFEYAGCALRGSVDRVDVNERGQAVVIDYKGSLSPDYALSSASPAPSAGGVVLPHKVQTLVYAQAVRRLLGLEVVGALYVSYGRDGRVAGAFDRTVVGEGDVPGIDADVCGVPGPACEELGAASFAELVDRVEEGIAAAARSMGAGLVAPDPRGGDPCGFCPVLACERRR</sequence>
<proteinExistence type="predicted"/>
<dbReference type="InterPro" id="IPR011604">
    <property type="entry name" value="PDDEXK-like_dom_sf"/>
</dbReference>
<evidence type="ECO:0000256" key="3">
    <source>
        <dbReference type="ARBA" id="ARBA00023204"/>
    </source>
</evidence>
<dbReference type="Gene3D" id="3.90.320.10">
    <property type="match status" value="1"/>
</dbReference>
<keyword evidence="6" id="KW-1185">Reference proteome</keyword>
<keyword evidence="2" id="KW-0547">Nucleotide-binding</keyword>
<feature type="domain" description="PD-(D/E)XK endonuclease-like" evidence="4">
    <location>
        <begin position="662"/>
        <end position="963"/>
    </location>
</feature>
<dbReference type="Proteomes" id="UP000587396">
    <property type="component" value="Unassembled WGS sequence"/>
</dbReference>
<evidence type="ECO:0000313" key="6">
    <source>
        <dbReference type="Proteomes" id="UP000587396"/>
    </source>
</evidence>
<evidence type="ECO:0000259" key="4">
    <source>
        <dbReference type="Pfam" id="PF12705"/>
    </source>
</evidence>
<protein>
    <submittedName>
        <fullName evidence="5">PD-(D/E)XK nuclease family protein</fullName>
    </submittedName>
</protein>
<dbReference type="RefSeq" id="WP_185906270.1">
    <property type="nucleotide sequence ID" value="NZ_JACMSE010000015.1"/>
</dbReference>
<dbReference type="GO" id="GO:0004386">
    <property type="term" value="F:helicase activity"/>
    <property type="evidence" value="ECO:0007669"/>
    <property type="project" value="UniProtKB-KW"/>
</dbReference>
<keyword evidence="2" id="KW-0378">Hydrolase</keyword>
<dbReference type="Pfam" id="PF12705">
    <property type="entry name" value="PDDEXK_1"/>
    <property type="match status" value="1"/>
</dbReference>
<keyword evidence="2" id="KW-0067">ATP-binding</keyword>
<keyword evidence="1" id="KW-0227">DNA damage</keyword>
<keyword evidence="2" id="KW-0347">Helicase</keyword>
<comment type="caution">
    <text evidence="5">The sequence shown here is derived from an EMBL/GenBank/DDBJ whole genome shotgun (WGS) entry which is preliminary data.</text>
</comment>
<dbReference type="InterPro" id="IPR038726">
    <property type="entry name" value="PDDEXK_AddAB-type"/>
</dbReference>
<organism evidence="5 6">
    <name type="scientific">Gordonibacter massiliensis</name>
    <name type="common">ex Traore et al. 2017</name>
    <dbReference type="NCBI Taxonomy" id="1841863"/>
    <lineage>
        <taxon>Bacteria</taxon>
        <taxon>Bacillati</taxon>
        <taxon>Actinomycetota</taxon>
        <taxon>Coriobacteriia</taxon>
        <taxon>Eggerthellales</taxon>
        <taxon>Eggerthellaceae</taxon>
        <taxon>Gordonibacter</taxon>
    </lineage>
</organism>
<evidence type="ECO:0000313" key="5">
    <source>
        <dbReference type="EMBL" id="MBC2890601.1"/>
    </source>
</evidence>
<reference evidence="5 6" key="1">
    <citation type="submission" date="2020-08" db="EMBL/GenBank/DDBJ databases">
        <authorList>
            <person name="Liu C."/>
            <person name="Sun Q."/>
        </authorList>
    </citation>
    <scope>NUCLEOTIDE SEQUENCE [LARGE SCALE GENOMIC DNA]</scope>
    <source>
        <strain evidence="5 6">N22</strain>
    </source>
</reference>
<evidence type="ECO:0000256" key="1">
    <source>
        <dbReference type="ARBA" id="ARBA00022763"/>
    </source>
</evidence>
<keyword evidence="3" id="KW-0234">DNA repair</keyword>
<dbReference type="GO" id="GO:0006281">
    <property type="term" value="P:DNA repair"/>
    <property type="evidence" value="ECO:0007669"/>
    <property type="project" value="UniProtKB-KW"/>
</dbReference>
<accession>A0A842JJF1</accession>